<name>A0A839SPV0_9PROT</name>
<feature type="region of interest" description="Disordered" evidence="1">
    <location>
        <begin position="39"/>
        <end position="62"/>
    </location>
</feature>
<dbReference type="RefSeq" id="WP_183415298.1">
    <property type="nucleotide sequence ID" value="NZ_JACHXA010000002.1"/>
</dbReference>
<evidence type="ECO:0000256" key="1">
    <source>
        <dbReference type="SAM" id="MobiDB-lite"/>
    </source>
</evidence>
<dbReference type="EMBL" id="JACHXA010000002">
    <property type="protein sequence ID" value="MBB3064472.1"/>
    <property type="molecule type" value="Genomic_DNA"/>
</dbReference>
<evidence type="ECO:0000313" key="3">
    <source>
        <dbReference type="Proteomes" id="UP000581135"/>
    </source>
</evidence>
<evidence type="ECO:0000313" key="2">
    <source>
        <dbReference type="EMBL" id="MBB3064472.1"/>
    </source>
</evidence>
<dbReference type="Proteomes" id="UP000581135">
    <property type="component" value="Unassembled WGS sequence"/>
</dbReference>
<dbReference type="SUPFAM" id="SSF47240">
    <property type="entry name" value="Ferritin-like"/>
    <property type="match status" value="1"/>
</dbReference>
<dbReference type="AlphaFoldDB" id="A0A839SPV0"/>
<dbReference type="CDD" id="cd00657">
    <property type="entry name" value="Ferritin_like"/>
    <property type="match status" value="1"/>
</dbReference>
<gene>
    <name evidence="2" type="ORF">FHR98_000744</name>
</gene>
<keyword evidence="3" id="KW-1185">Reference proteome</keyword>
<dbReference type="Pfam" id="PF04305">
    <property type="entry name" value="DUF455"/>
    <property type="match status" value="1"/>
</dbReference>
<dbReference type="InterPro" id="IPR007402">
    <property type="entry name" value="DUF455"/>
</dbReference>
<dbReference type="PIRSF" id="PIRSF012318">
    <property type="entry name" value="UCP012318"/>
    <property type="match status" value="1"/>
</dbReference>
<comment type="caution">
    <text evidence="2">The sequence shown here is derived from an EMBL/GenBank/DDBJ whole genome shotgun (WGS) entry which is preliminary data.</text>
</comment>
<dbReference type="InterPro" id="IPR011197">
    <property type="entry name" value="UCP012318"/>
</dbReference>
<sequence>MQQLTEGARAVLRTADADAKAAASRDLATAWRAGSIGEVGAAGAPDRPARPVTPALRPPREVPRRKITAAPVGRFALLHALAHIELNAIDLAWDMVARFAEATTLPRAFFDDWVAVANDEAKHFQMLQSRLGDLGGGYGDLAAHDGLWQAAEETAHDLLARLAIVPMVLEARGLDVTPAMITKLTNAGDHDSAAVLEIIAHEEIGHVAIGKRWFLWLCETRGVADPKAAWQSLVRLHFRGLVKPPFNESARTEAGLPPDYYEPLSERCLNG</sequence>
<proteinExistence type="predicted"/>
<protein>
    <submittedName>
        <fullName evidence="2">Uncharacterized ferritin-like protein (DUF455 family)</fullName>
    </submittedName>
</protein>
<dbReference type="InterPro" id="IPR009078">
    <property type="entry name" value="Ferritin-like_SF"/>
</dbReference>
<dbReference type="PANTHER" id="PTHR42782">
    <property type="entry name" value="SI:CH73-314G15.3"/>
    <property type="match status" value="1"/>
</dbReference>
<organism evidence="2 3">
    <name type="scientific">Limibacillus halophilus</name>
    <dbReference type="NCBI Taxonomy" id="1579333"/>
    <lineage>
        <taxon>Bacteria</taxon>
        <taxon>Pseudomonadati</taxon>
        <taxon>Pseudomonadota</taxon>
        <taxon>Alphaproteobacteria</taxon>
        <taxon>Rhodospirillales</taxon>
        <taxon>Rhodovibrionaceae</taxon>
        <taxon>Limibacillus</taxon>
    </lineage>
</organism>
<accession>A0A839SPV0</accession>
<dbReference type="PANTHER" id="PTHR42782:SF4">
    <property type="entry name" value="DUF455 DOMAIN-CONTAINING PROTEIN"/>
    <property type="match status" value="1"/>
</dbReference>
<reference evidence="2 3" key="1">
    <citation type="submission" date="2020-08" db="EMBL/GenBank/DDBJ databases">
        <title>Genomic Encyclopedia of Type Strains, Phase III (KMG-III): the genomes of soil and plant-associated and newly described type strains.</title>
        <authorList>
            <person name="Whitman W."/>
        </authorList>
    </citation>
    <scope>NUCLEOTIDE SEQUENCE [LARGE SCALE GENOMIC DNA]</scope>
    <source>
        <strain evidence="2 3">CECT 8803</strain>
    </source>
</reference>